<dbReference type="InterPro" id="IPR032756">
    <property type="entry name" value="DUF4685"/>
</dbReference>
<evidence type="ECO:0000313" key="3">
    <source>
        <dbReference type="EMBL" id="KAF6432982.1"/>
    </source>
</evidence>
<accession>A0A7J8ECY1</accession>
<gene>
    <name evidence="3" type="ORF">HJG59_001957</name>
</gene>
<evidence type="ECO:0000259" key="2">
    <source>
        <dbReference type="Pfam" id="PF15737"/>
    </source>
</evidence>
<dbReference type="EMBL" id="JACASF010000014">
    <property type="protein sequence ID" value="KAF6432982.1"/>
    <property type="molecule type" value="Genomic_DNA"/>
</dbReference>
<feature type="region of interest" description="Disordered" evidence="1">
    <location>
        <begin position="1"/>
        <end position="71"/>
    </location>
</feature>
<dbReference type="Proteomes" id="UP000550707">
    <property type="component" value="Unassembled WGS sequence"/>
</dbReference>
<name>A0A7J8ECY1_MOLMO</name>
<dbReference type="Pfam" id="PF15737">
    <property type="entry name" value="DUF4685"/>
    <property type="match status" value="1"/>
</dbReference>
<dbReference type="PANTHER" id="PTHR36865:SF1">
    <property type="entry name" value="RIKEN CDNA 1700001O22 GENE"/>
    <property type="match status" value="1"/>
</dbReference>
<sequence length="429" mass="48111">MPRRRPKSRAQQVAPKGFPGRDTRWRKDPLLPSWPPCDLRSEWRSGGSRASGGSAEWWQESSGESLPTKPGVDVRCPSPCVPFLPTVAPRAARNRTGLRSLLSPPVLLAGAPQTPARARPRPGVWEDFSRGSMEGEDSLGPGLAEFLPTRFREFLHKLGVQWVEQPQPPTSSESHQRGVSEPWWGHSAQCSSCSFLPDLRCQSSNSQNSFKKVLLHQVPTLGPLRKDHTQFTKVKKANNPHGLQAPKLKASLTHSSSGEGSGHCRRYCPFRVRFADETLQDTVLRYWERSCALQQGITESSQATQPAAPERVFGSIRRWLENLPSALNSRTKEEATASSPSSWDRPSLLIPELQRPLSENICMNSRQPFTPRATTQRQQRDHKTVLGSHSILDQESVLPLLELHMVLNRGRPRESQLLWPSLIQQQAQR</sequence>
<protein>
    <recommendedName>
        <fullName evidence="2">DUF4685 domain-containing protein</fullName>
    </recommendedName>
</protein>
<dbReference type="AlphaFoldDB" id="A0A7J8ECY1"/>
<evidence type="ECO:0000256" key="1">
    <source>
        <dbReference type="SAM" id="MobiDB-lite"/>
    </source>
</evidence>
<feature type="domain" description="DUF4685" evidence="2">
    <location>
        <begin position="193"/>
        <end position="299"/>
    </location>
</feature>
<dbReference type="PANTHER" id="PTHR36865">
    <property type="entry name" value="RIKEN CDNA 1700001O22 GENE"/>
    <property type="match status" value="1"/>
</dbReference>
<feature type="compositionally biased region" description="Low complexity" evidence="1">
    <location>
        <begin position="44"/>
        <end position="58"/>
    </location>
</feature>
<keyword evidence="4" id="KW-1185">Reference proteome</keyword>
<proteinExistence type="predicted"/>
<organism evidence="3 4">
    <name type="scientific">Molossus molossus</name>
    <name type="common">Pallas' mastiff bat</name>
    <name type="synonym">Vespertilio molossus</name>
    <dbReference type="NCBI Taxonomy" id="27622"/>
    <lineage>
        <taxon>Eukaryota</taxon>
        <taxon>Metazoa</taxon>
        <taxon>Chordata</taxon>
        <taxon>Craniata</taxon>
        <taxon>Vertebrata</taxon>
        <taxon>Euteleostomi</taxon>
        <taxon>Mammalia</taxon>
        <taxon>Eutheria</taxon>
        <taxon>Laurasiatheria</taxon>
        <taxon>Chiroptera</taxon>
        <taxon>Yangochiroptera</taxon>
        <taxon>Molossidae</taxon>
        <taxon>Molossus</taxon>
    </lineage>
</organism>
<feature type="compositionally biased region" description="Basic and acidic residues" evidence="1">
    <location>
        <begin position="19"/>
        <end position="29"/>
    </location>
</feature>
<evidence type="ECO:0000313" key="4">
    <source>
        <dbReference type="Proteomes" id="UP000550707"/>
    </source>
</evidence>
<comment type="caution">
    <text evidence="3">The sequence shown here is derived from an EMBL/GenBank/DDBJ whole genome shotgun (WGS) entry which is preliminary data.</text>
</comment>
<reference evidence="3 4" key="1">
    <citation type="journal article" date="2020" name="Nature">
        <title>Six reference-quality genomes reveal evolution of bat adaptations.</title>
        <authorList>
            <person name="Jebb D."/>
            <person name="Huang Z."/>
            <person name="Pippel M."/>
            <person name="Hughes G.M."/>
            <person name="Lavrichenko K."/>
            <person name="Devanna P."/>
            <person name="Winkler S."/>
            <person name="Jermiin L.S."/>
            <person name="Skirmuntt E.C."/>
            <person name="Katzourakis A."/>
            <person name="Burkitt-Gray L."/>
            <person name="Ray D.A."/>
            <person name="Sullivan K.A.M."/>
            <person name="Roscito J.G."/>
            <person name="Kirilenko B.M."/>
            <person name="Davalos L.M."/>
            <person name="Corthals A.P."/>
            <person name="Power M.L."/>
            <person name="Jones G."/>
            <person name="Ransome R.D."/>
            <person name="Dechmann D.K.N."/>
            <person name="Locatelli A.G."/>
            <person name="Puechmaille S.J."/>
            <person name="Fedrigo O."/>
            <person name="Jarvis E.D."/>
            <person name="Hiller M."/>
            <person name="Vernes S.C."/>
            <person name="Myers E.W."/>
            <person name="Teeling E.C."/>
        </authorList>
    </citation>
    <scope>NUCLEOTIDE SEQUENCE [LARGE SCALE GENOMIC DNA]</scope>
    <source>
        <strain evidence="3">MMolMol1</strain>
        <tissue evidence="3">Muscle</tissue>
    </source>
</reference>